<dbReference type="Gene3D" id="1.10.10.10">
    <property type="entry name" value="Winged helix-like DNA-binding domain superfamily/Winged helix DNA-binding domain"/>
    <property type="match status" value="1"/>
</dbReference>
<sequence length="373" mass="41211">MRPEETLAWIRLNRTGLSPQRQRQLLDAFGSPEAIFSASDSAILRLYGFSELHLSKIRQAQKDAQPERDLWKLERMGGWILTIFDERYPPLLRRLSDAPPCLYVLGTVETSDEKAIAIVGTRKPSDYGRRVAYRIASEIAASGFTVVSGLAEGIDTSAHKGALDSGGRTFAVLGCGLDVIYPRSNKELARRITENGALLTEFPLGTKPQAWHFPQRNRLISGMSLAVVIVEAPVNSGALITADWAAEQGREVFVVPGPVDQPSFEGNHRLLREGARVFTSVADMLDELGITAAPKVERTVTTSPRGQLKLPDLSPTETKVWSALTGEWKHADDIVRESQLTTGDVLSALTLLELKGLVERTDGNRYRRSPRWQ</sequence>
<reference evidence="4 5" key="1">
    <citation type="submission" date="2022-08" db="EMBL/GenBank/DDBJ databases">
        <title>Bacterial and archaeal communities from various locations to study Microbial Dark Matter (Phase II).</title>
        <authorList>
            <person name="Stepanauskas R."/>
        </authorList>
    </citation>
    <scope>NUCLEOTIDE SEQUENCE [LARGE SCALE GENOMIC DNA]</scope>
    <source>
        <strain evidence="4 5">PD1</strain>
    </source>
</reference>
<evidence type="ECO:0000313" key="4">
    <source>
        <dbReference type="EMBL" id="MCS3919490.1"/>
    </source>
</evidence>
<protein>
    <submittedName>
        <fullName evidence="4">DNA processing protein</fullName>
    </submittedName>
</protein>
<evidence type="ECO:0000259" key="2">
    <source>
        <dbReference type="Pfam" id="PF02481"/>
    </source>
</evidence>
<evidence type="ECO:0000256" key="1">
    <source>
        <dbReference type="ARBA" id="ARBA00006525"/>
    </source>
</evidence>
<dbReference type="InterPro" id="IPR036388">
    <property type="entry name" value="WH-like_DNA-bd_sf"/>
</dbReference>
<dbReference type="InterPro" id="IPR036390">
    <property type="entry name" value="WH_DNA-bd_sf"/>
</dbReference>
<dbReference type="Pfam" id="PF02481">
    <property type="entry name" value="DNA_processg_A"/>
    <property type="match status" value="1"/>
</dbReference>
<dbReference type="PANTHER" id="PTHR43022:SF1">
    <property type="entry name" value="PROTEIN SMF"/>
    <property type="match status" value="1"/>
</dbReference>
<dbReference type="Proteomes" id="UP001204798">
    <property type="component" value="Unassembled WGS sequence"/>
</dbReference>
<dbReference type="InterPro" id="IPR041614">
    <property type="entry name" value="DprA_WH"/>
</dbReference>
<organism evidence="4 5">
    <name type="scientific">Candidatus Fervidibacter sacchari</name>
    <dbReference type="NCBI Taxonomy" id="1448929"/>
    <lineage>
        <taxon>Bacteria</taxon>
        <taxon>Candidatus Fervidibacterota</taxon>
        <taxon>Candidatus Fervidibacter</taxon>
    </lineage>
</organism>
<name>A0ABT2ENG4_9BACT</name>
<comment type="similarity">
    <text evidence="1">Belongs to the DprA/Smf family.</text>
</comment>
<dbReference type="NCBIfam" id="TIGR00732">
    <property type="entry name" value="dprA"/>
    <property type="match status" value="1"/>
</dbReference>
<keyword evidence="5" id="KW-1185">Reference proteome</keyword>
<proteinExistence type="inferred from homology"/>
<dbReference type="RefSeq" id="WP_259095951.1">
    <property type="nucleotide sequence ID" value="NZ_CP130454.1"/>
</dbReference>
<gene>
    <name evidence="4" type="ORF">M2350_001903</name>
</gene>
<dbReference type="InterPro" id="IPR003488">
    <property type="entry name" value="DprA"/>
</dbReference>
<dbReference type="InterPro" id="IPR057666">
    <property type="entry name" value="DrpA_SLOG"/>
</dbReference>
<evidence type="ECO:0000259" key="3">
    <source>
        <dbReference type="Pfam" id="PF17782"/>
    </source>
</evidence>
<dbReference type="PANTHER" id="PTHR43022">
    <property type="entry name" value="PROTEIN SMF"/>
    <property type="match status" value="1"/>
</dbReference>
<feature type="domain" description="DprA winged helix" evidence="3">
    <location>
        <begin position="310"/>
        <end position="364"/>
    </location>
</feature>
<comment type="caution">
    <text evidence="4">The sequence shown here is derived from an EMBL/GenBank/DDBJ whole genome shotgun (WGS) entry which is preliminary data.</text>
</comment>
<dbReference type="EMBL" id="JANUCP010000003">
    <property type="protein sequence ID" value="MCS3919490.1"/>
    <property type="molecule type" value="Genomic_DNA"/>
</dbReference>
<evidence type="ECO:0000313" key="5">
    <source>
        <dbReference type="Proteomes" id="UP001204798"/>
    </source>
</evidence>
<dbReference type="Pfam" id="PF17782">
    <property type="entry name" value="WHD_DprA"/>
    <property type="match status" value="1"/>
</dbReference>
<dbReference type="Gene3D" id="3.40.50.450">
    <property type="match status" value="1"/>
</dbReference>
<accession>A0ABT2ENG4</accession>
<feature type="domain" description="Smf/DprA SLOG" evidence="2">
    <location>
        <begin position="80"/>
        <end position="288"/>
    </location>
</feature>
<dbReference type="SUPFAM" id="SSF102405">
    <property type="entry name" value="MCP/YpsA-like"/>
    <property type="match status" value="1"/>
</dbReference>
<dbReference type="SUPFAM" id="SSF46785">
    <property type="entry name" value="Winged helix' DNA-binding domain"/>
    <property type="match status" value="1"/>
</dbReference>